<evidence type="ECO:0000256" key="9">
    <source>
        <dbReference type="ARBA" id="ARBA00022737"/>
    </source>
</evidence>
<dbReference type="GeneID" id="591617"/>
<dbReference type="CDD" id="cd00054">
    <property type="entry name" value="EGF_CA"/>
    <property type="match status" value="3"/>
</dbReference>
<dbReference type="InterPro" id="IPR001881">
    <property type="entry name" value="EGF-like_Ca-bd_dom"/>
</dbReference>
<evidence type="ECO:0000313" key="20">
    <source>
        <dbReference type="EnsemblMetazoa" id="XP_011664790"/>
    </source>
</evidence>
<dbReference type="Pfam" id="PF23344">
    <property type="entry name" value="ZP-N"/>
    <property type="match status" value="1"/>
</dbReference>
<comment type="subunit">
    <text evidence="15">Homodimer that then polymerizes into long filaments. The filaments can additionally assemble laterally to form a sheet. The filaments consist of a zigzag-shaped backbone with laterally protruding arms which interact with bacterial adhesin fimH. Two fimH molecules can bind to a single UMOD monomer.</text>
</comment>
<evidence type="ECO:0000256" key="4">
    <source>
        <dbReference type="ARBA" id="ARBA00015737"/>
    </source>
</evidence>
<dbReference type="PROSITE" id="PS51034">
    <property type="entry name" value="ZP_2"/>
    <property type="match status" value="1"/>
</dbReference>
<organism evidence="20 21">
    <name type="scientific">Strongylocentrotus purpuratus</name>
    <name type="common">Purple sea urchin</name>
    <dbReference type="NCBI Taxonomy" id="7668"/>
    <lineage>
        <taxon>Eukaryota</taxon>
        <taxon>Metazoa</taxon>
        <taxon>Echinodermata</taxon>
        <taxon>Eleutherozoa</taxon>
        <taxon>Echinozoa</taxon>
        <taxon>Echinoidea</taxon>
        <taxon>Euechinoidea</taxon>
        <taxon>Echinacea</taxon>
        <taxon>Camarodonta</taxon>
        <taxon>Echinidea</taxon>
        <taxon>Strongylocentrotidae</taxon>
        <taxon>Strongylocentrotus</taxon>
    </lineage>
</organism>
<evidence type="ECO:0000256" key="8">
    <source>
        <dbReference type="ARBA" id="ARBA00022729"/>
    </source>
</evidence>
<evidence type="ECO:0000256" key="7">
    <source>
        <dbReference type="ARBA" id="ARBA00022536"/>
    </source>
</evidence>
<dbReference type="KEGG" id="spu:591617"/>
<evidence type="ECO:0000256" key="3">
    <source>
        <dbReference type="ARBA" id="ARBA00004613"/>
    </source>
</evidence>
<feature type="domain" description="ZP" evidence="19">
    <location>
        <begin position="189"/>
        <end position="428"/>
    </location>
</feature>
<evidence type="ECO:0000313" key="21">
    <source>
        <dbReference type="Proteomes" id="UP000007110"/>
    </source>
</evidence>
<feature type="domain" description="EGF-like" evidence="18">
    <location>
        <begin position="103"/>
        <end position="141"/>
    </location>
</feature>
<dbReference type="InterPro" id="IPR048290">
    <property type="entry name" value="ZP_chr"/>
</dbReference>
<keyword evidence="5" id="KW-1003">Cell membrane</keyword>
<dbReference type="InterPro" id="IPR018097">
    <property type="entry name" value="EGF_Ca-bd_CS"/>
</dbReference>
<dbReference type="PANTHER" id="PTHR14002">
    <property type="entry name" value="ENDOGLIN/TGF-BETA RECEPTOR TYPE III"/>
    <property type="match status" value="1"/>
</dbReference>
<dbReference type="InterPro" id="IPR001507">
    <property type="entry name" value="ZP_dom"/>
</dbReference>
<dbReference type="GO" id="GO:0045087">
    <property type="term" value="P:innate immune response"/>
    <property type="evidence" value="ECO:0007669"/>
    <property type="project" value="UniProtKB-KW"/>
</dbReference>
<dbReference type="SMART" id="SM00179">
    <property type="entry name" value="EGF_CA"/>
    <property type="match status" value="4"/>
</dbReference>
<dbReference type="OrthoDB" id="2015116at2759"/>
<dbReference type="FunFam" id="2.10.25.10:FF:000472">
    <property type="entry name" value="Uncharacterized protein, isoform A"/>
    <property type="match status" value="1"/>
</dbReference>
<dbReference type="Gene3D" id="2.10.25.10">
    <property type="entry name" value="Laminin"/>
    <property type="match status" value="4"/>
</dbReference>
<dbReference type="AlphaFoldDB" id="A0A7M7HFX6"/>
<evidence type="ECO:0000256" key="14">
    <source>
        <dbReference type="ARBA" id="ARBA00045741"/>
    </source>
</evidence>
<feature type="disulfide bond" evidence="16">
    <location>
        <begin position="131"/>
        <end position="140"/>
    </location>
</feature>
<dbReference type="PROSITE" id="PS01187">
    <property type="entry name" value="EGF_CA"/>
    <property type="match status" value="1"/>
</dbReference>
<evidence type="ECO:0000256" key="17">
    <source>
        <dbReference type="SAM" id="SignalP"/>
    </source>
</evidence>
<accession>A0A7M7HFX6</accession>
<keyword evidence="21" id="KW-1185">Reference proteome</keyword>
<dbReference type="PRINTS" id="PR00023">
    <property type="entry name" value="ZPELLUCIDA"/>
</dbReference>
<reference evidence="20" key="2">
    <citation type="submission" date="2021-01" db="UniProtKB">
        <authorList>
            <consortium name="EnsemblMetazoa"/>
        </authorList>
    </citation>
    <scope>IDENTIFICATION</scope>
</reference>
<dbReference type="OMA" id="DATEMTI"/>
<protein>
    <recommendedName>
        <fullName evidence="4">Uromodulin</fullName>
    </recommendedName>
</protein>
<keyword evidence="9" id="KW-0677">Repeat</keyword>
<dbReference type="GO" id="GO:0098552">
    <property type="term" value="C:side of membrane"/>
    <property type="evidence" value="ECO:0007669"/>
    <property type="project" value="UniProtKB-KW"/>
</dbReference>
<dbReference type="InterPro" id="IPR042235">
    <property type="entry name" value="ZP-C_dom"/>
</dbReference>
<evidence type="ECO:0000256" key="16">
    <source>
        <dbReference type="PROSITE-ProRule" id="PRU00076"/>
    </source>
</evidence>
<dbReference type="Pfam" id="PF00100">
    <property type="entry name" value="Zona_pellucida"/>
    <property type="match status" value="1"/>
</dbReference>
<dbReference type="GO" id="GO:0016323">
    <property type="term" value="C:basolateral plasma membrane"/>
    <property type="evidence" value="ECO:0007669"/>
    <property type="project" value="UniProtKB-SubCell"/>
</dbReference>
<dbReference type="InterPro" id="IPR017977">
    <property type="entry name" value="ZP_dom_CS"/>
</dbReference>
<feature type="chain" id="PRO_5029909928" description="Uromodulin" evidence="17">
    <location>
        <begin position="25"/>
        <end position="455"/>
    </location>
</feature>
<feature type="domain" description="EGF-like" evidence="18">
    <location>
        <begin position="143"/>
        <end position="179"/>
    </location>
</feature>
<sequence>MAKFHFLVVCSLFAVLFQSSIGLAADPCDQSPCLNRGTCTSGTNSTSYQCICLDGYNGTNCEVDPCVAAPCLNGGTCHIKTSGDLGPICHCKRNFLGKNCEKDAYACRSLPCMNGGECRNRPATGSYMCRCLPGSSGEQCENNVDDCASSPCQNGATCTDLVGGFVCTCPKGIVGQLCEMDFSSEIEVSCDATEMTITLVRSLLVDGDNASSIHLNEDTCTGVFQDDYKIMLSTPYGECGTTVEEAGDTIIFSNTIIYTKNLITTQYLLQLPVQCILGKKEIVDGSSGYGITRQNATAIKGYAQFELMLERYNNETFDALPSSGNVRIRDELFYAVSLESSASLTVLLDECWATPSPDANDTLRYNLLVDGCPVDNSLNIFTNLGPLKQGFSFQAFAFVGAYPQVHVHCAVTMCVTNGSGCQQGCTASPLRLRRSLRDAESLMTNTISSEPITLN</sequence>
<dbReference type="RefSeq" id="XP_011664790.2">
    <property type="nucleotide sequence ID" value="XM_011666488.2"/>
</dbReference>
<dbReference type="EnsemblMetazoa" id="XM_011666488">
    <property type="protein sequence ID" value="XP_011664790"/>
    <property type="gene ID" value="LOC591617"/>
</dbReference>
<dbReference type="PROSITE" id="PS50026">
    <property type="entry name" value="EGF_3"/>
    <property type="match status" value="4"/>
</dbReference>
<dbReference type="GO" id="GO:0016324">
    <property type="term" value="C:apical plasma membrane"/>
    <property type="evidence" value="ECO:0007669"/>
    <property type="project" value="UniProtKB-SubCell"/>
</dbReference>
<feature type="signal peptide" evidence="17">
    <location>
        <begin position="1"/>
        <end position="24"/>
    </location>
</feature>
<proteinExistence type="predicted"/>
<dbReference type="GO" id="GO:0060170">
    <property type="term" value="C:ciliary membrane"/>
    <property type="evidence" value="ECO:0007669"/>
    <property type="project" value="UniProtKB-SubCell"/>
</dbReference>
<keyword evidence="8 17" id="KW-0732">Signal</keyword>
<evidence type="ECO:0000256" key="12">
    <source>
        <dbReference type="ARBA" id="ARBA00023180"/>
    </source>
</evidence>
<evidence type="ECO:0000256" key="1">
    <source>
        <dbReference type="ARBA" id="ARBA00004309"/>
    </source>
</evidence>
<evidence type="ECO:0000256" key="6">
    <source>
        <dbReference type="ARBA" id="ARBA00022525"/>
    </source>
</evidence>
<dbReference type="PROSITE" id="PS00010">
    <property type="entry name" value="ASX_HYDROXYL"/>
    <property type="match status" value="1"/>
</dbReference>
<evidence type="ECO:0000259" key="19">
    <source>
        <dbReference type="PROSITE" id="PS51034"/>
    </source>
</evidence>
<dbReference type="FunFam" id="2.10.25.10:FF:000173">
    <property type="entry name" value="Neurogenic locus notch protein 2"/>
    <property type="match status" value="1"/>
</dbReference>
<reference evidence="21" key="1">
    <citation type="submission" date="2015-02" db="EMBL/GenBank/DDBJ databases">
        <title>Genome sequencing for Strongylocentrotus purpuratus.</title>
        <authorList>
            <person name="Murali S."/>
            <person name="Liu Y."/>
            <person name="Vee V."/>
            <person name="English A."/>
            <person name="Wang M."/>
            <person name="Skinner E."/>
            <person name="Han Y."/>
            <person name="Muzny D.M."/>
            <person name="Worley K.C."/>
            <person name="Gibbs R.A."/>
        </authorList>
    </citation>
    <scope>NUCLEOTIDE SEQUENCE</scope>
</reference>
<dbReference type="InterPro" id="IPR000152">
    <property type="entry name" value="EGF-type_Asp/Asn_hydroxyl_site"/>
</dbReference>
<dbReference type="SMART" id="SM00241">
    <property type="entry name" value="ZP"/>
    <property type="match status" value="1"/>
</dbReference>
<dbReference type="SMART" id="SM00181">
    <property type="entry name" value="EGF"/>
    <property type="match status" value="4"/>
</dbReference>
<evidence type="ECO:0000256" key="5">
    <source>
        <dbReference type="ARBA" id="ARBA00022475"/>
    </source>
</evidence>
<comment type="subcellular location">
    <subcellularLocation>
        <location evidence="2">Basolateral cell membrane</location>
        <topology evidence="2">Lipid-anchor</topology>
        <topology evidence="2">GPI-anchor</topology>
    </subcellularLocation>
    <subcellularLocation>
        <location evidence="1">Cell projection</location>
        <location evidence="1">Cilium membrane</location>
    </subcellularLocation>
    <subcellularLocation>
        <location evidence="3">Secreted</location>
    </subcellularLocation>
</comment>
<dbReference type="GO" id="GO:0005509">
    <property type="term" value="F:calcium ion binding"/>
    <property type="evidence" value="ECO:0007669"/>
    <property type="project" value="InterPro"/>
</dbReference>
<dbReference type="SUPFAM" id="SSF57196">
    <property type="entry name" value="EGF/Laminin"/>
    <property type="match status" value="4"/>
</dbReference>
<dbReference type="InterPro" id="IPR055356">
    <property type="entry name" value="ZP-N"/>
</dbReference>
<dbReference type="GO" id="GO:0005576">
    <property type="term" value="C:extracellular region"/>
    <property type="evidence" value="ECO:0007669"/>
    <property type="project" value="UniProtKB-SubCell"/>
</dbReference>
<dbReference type="PROSITE" id="PS01186">
    <property type="entry name" value="EGF_2"/>
    <property type="match status" value="1"/>
</dbReference>
<evidence type="ECO:0000256" key="13">
    <source>
        <dbReference type="ARBA" id="ARBA00023273"/>
    </source>
</evidence>
<dbReference type="PROSITE" id="PS00682">
    <property type="entry name" value="ZP_1"/>
    <property type="match status" value="1"/>
</dbReference>
<feature type="disulfide bond" evidence="16">
    <location>
        <begin position="33"/>
        <end position="50"/>
    </location>
</feature>
<keyword evidence="10" id="KW-0472">Membrane</keyword>
<dbReference type="Gene3D" id="2.60.40.4100">
    <property type="entry name" value="Zona pellucida, ZP-C domain"/>
    <property type="match status" value="1"/>
</dbReference>
<keyword evidence="12" id="KW-0325">Glycoprotein</keyword>
<dbReference type="InParanoid" id="A0A7M7HFX6"/>
<feature type="disulfide bond" evidence="16">
    <location>
        <begin position="169"/>
        <end position="178"/>
    </location>
</feature>
<feature type="domain" description="EGF-like" evidence="18">
    <location>
        <begin position="63"/>
        <end position="101"/>
    </location>
</feature>
<evidence type="ECO:0000256" key="15">
    <source>
        <dbReference type="ARBA" id="ARBA00046503"/>
    </source>
</evidence>
<evidence type="ECO:0000256" key="10">
    <source>
        <dbReference type="ARBA" id="ARBA00023136"/>
    </source>
</evidence>
<comment type="caution">
    <text evidence="16">Lacks conserved residue(s) required for the propagation of feature annotation.</text>
</comment>
<keyword evidence="11 16" id="KW-1015">Disulfide bond</keyword>
<keyword evidence="13" id="KW-0966">Cell projection</keyword>
<comment type="function">
    <text evidence="14">Functions in biogenesis and organization of the apical membrane of epithelial cells of the thick ascending limb of Henle's loop (TALH), where it promotes formation of complex filamentous gel-like structure that may play a role in the water barrier permeability. May serve as a receptor for binding and endocytosis of cytokines (IL-1, IL-2) and TNF. Facilitates neutrophil migration across renal epithelia.</text>
</comment>
<dbReference type="InterPro" id="IPR055355">
    <property type="entry name" value="ZP-C"/>
</dbReference>
<keyword evidence="6" id="KW-0964">Secreted</keyword>
<dbReference type="InterPro" id="IPR000742">
    <property type="entry name" value="EGF"/>
</dbReference>
<feature type="disulfide bond" evidence="16">
    <location>
        <begin position="91"/>
        <end position="100"/>
    </location>
</feature>
<evidence type="ECO:0000256" key="2">
    <source>
        <dbReference type="ARBA" id="ARBA00004539"/>
    </source>
</evidence>
<keyword evidence="7 16" id="KW-0245">EGF-like domain</keyword>
<dbReference type="Gene3D" id="2.60.40.3210">
    <property type="entry name" value="Zona pellucida, ZP-N domain"/>
    <property type="match status" value="1"/>
</dbReference>
<name>A0A7M7HFX6_STRPU</name>
<feature type="disulfide bond" evidence="16">
    <location>
        <begin position="52"/>
        <end position="61"/>
    </location>
</feature>
<evidence type="ECO:0000259" key="18">
    <source>
        <dbReference type="PROSITE" id="PS50026"/>
    </source>
</evidence>
<dbReference type="PANTHER" id="PTHR14002:SF43">
    <property type="entry name" value="DELTA-LIKE PROTEIN"/>
    <property type="match status" value="1"/>
</dbReference>
<feature type="domain" description="EGF-like" evidence="18">
    <location>
        <begin position="24"/>
        <end position="62"/>
    </location>
</feature>
<dbReference type="Proteomes" id="UP000007110">
    <property type="component" value="Unassembled WGS sequence"/>
</dbReference>
<evidence type="ECO:0000256" key="11">
    <source>
        <dbReference type="ARBA" id="ARBA00023157"/>
    </source>
</evidence>
<feature type="disulfide bond" evidence="16">
    <location>
        <begin position="112"/>
        <end position="129"/>
    </location>
</feature>
<dbReference type="PROSITE" id="PS00022">
    <property type="entry name" value="EGF_1"/>
    <property type="match status" value="4"/>
</dbReference>
<dbReference type="Pfam" id="PF00008">
    <property type="entry name" value="EGF"/>
    <property type="match status" value="3"/>
</dbReference>